<protein>
    <submittedName>
        <fullName evidence="1">Uncharacterized protein</fullName>
    </submittedName>
</protein>
<dbReference type="AlphaFoldDB" id="A0A438JVI8"/>
<proteinExistence type="predicted"/>
<dbReference type="Proteomes" id="UP000288805">
    <property type="component" value="Unassembled WGS sequence"/>
</dbReference>
<evidence type="ECO:0000313" key="2">
    <source>
        <dbReference type="Proteomes" id="UP000288805"/>
    </source>
</evidence>
<gene>
    <name evidence="1" type="ORF">CK203_010008</name>
</gene>
<accession>A0A438JVI8</accession>
<reference evidence="1 2" key="1">
    <citation type="journal article" date="2018" name="PLoS Genet.">
        <title>Population sequencing reveals clonal diversity and ancestral inbreeding in the grapevine cultivar Chardonnay.</title>
        <authorList>
            <person name="Roach M.J."/>
            <person name="Johnson D.L."/>
            <person name="Bohlmann J."/>
            <person name="van Vuuren H.J."/>
            <person name="Jones S.J."/>
            <person name="Pretorius I.S."/>
            <person name="Schmidt S.A."/>
            <person name="Borneman A.R."/>
        </authorList>
    </citation>
    <scope>NUCLEOTIDE SEQUENCE [LARGE SCALE GENOMIC DNA]</scope>
    <source>
        <strain evidence="2">cv. Chardonnay</strain>
        <tissue evidence="1">Leaf</tissue>
    </source>
</reference>
<sequence length="67" mass="8010">MLGDSSDIEVDEVRCENIAEKMSVMKRLKQRELERRMWKDRIKLRRIKERQKITATGSREAEAQTEC</sequence>
<comment type="caution">
    <text evidence="1">The sequence shown here is derived from an EMBL/GenBank/DDBJ whole genome shotgun (WGS) entry which is preliminary data.</text>
</comment>
<organism evidence="1 2">
    <name type="scientific">Vitis vinifera</name>
    <name type="common">Grape</name>
    <dbReference type="NCBI Taxonomy" id="29760"/>
    <lineage>
        <taxon>Eukaryota</taxon>
        <taxon>Viridiplantae</taxon>
        <taxon>Streptophyta</taxon>
        <taxon>Embryophyta</taxon>
        <taxon>Tracheophyta</taxon>
        <taxon>Spermatophyta</taxon>
        <taxon>Magnoliopsida</taxon>
        <taxon>eudicotyledons</taxon>
        <taxon>Gunneridae</taxon>
        <taxon>Pentapetalae</taxon>
        <taxon>rosids</taxon>
        <taxon>Vitales</taxon>
        <taxon>Vitaceae</taxon>
        <taxon>Viteae</taxon>
        <taxon>Vitis</taxon>
    </lineage>
</organism>
<name>A0A438JVI8_VITVI</name>
<evidence type="ECO:0000313" key="1">
    <source>
        <dbReference type="EMBL" id="RVX12972.1"/>
    </source>
</evidence>
<dbReference type="EMBL" id="QGNW01000026">
    <property type="protein sequence ID" value="RVX12972.1"/>
    <property type="molecule type" value="Genomic_DNA"/>
</dbReference>